<protein>
    <submittedName>
        <fullName evidence="2">Group 4 capsule polysaccharide formation lipogfcB family protein</fullName>
    </submittedName>
</protein>
<dbReference type="EMBL" id="LJXB01000092">
    <property type="protein sequence ID" value="KPU52920.1"/>
    <property type="molecule type" value="Genomic_DNA"/>
</dbReference>
<dbReference type="PATRIC" id="fig|294.162.peg.5625"/>
<dbReference type="Proteomes" id="UP000050349">
    <property type="component" value="Unassembled WGS sequence"/>
</dbReference>
<evidence type="ECO:0000256" key="1">
    <source>
        <dbReference type="SAM" id="SignalP"/>
    </source>
</evidence>
<keyword evidence="1" id="KW-0732">Signal</keyword>
<dbReference type="RefSeq" id="WP_057400236.1">
    <property type="nucleotide sequence ID" value="NZ_LJXB01000092.1"/>
</dbReference>
<dbReference type="SUPFAM" id="SSF159270">
    <property type="entry name" value="YmcC-like"/>
    <property type="match status" value="1"/>
</dbReference>
<accession>A0A0P8WIF5</accession>
<organism evidence="2 3">
    <name type="scientific">Pseudomonas fluorescens</name>
    <dbReference type="NCBI Taxonomy" id="294"/>
    <lineage>
        <taxon>Bacteria</taxon>
        <taxon>Pseudomonadati</taxon>
        <taxon>Pseudomonadota</taxon>
        <taxon>Gammaproteobacteria</taxon>
        <taxon>Pseudomonadales</taxon>
        <taxon>Pseudomonadaceae</taxon>
        <taxon>Pseudomonas</taxon>
    </lineage>
</organism>
<feature type="chain" id="PRO_5006153351" evidence="1">
    <location>
        <begin position="26"/>
        <end position="219"/>
    </location>
</feature>
<evidence type="ECO:0000313" key="3">
    <source>
        <dbReference type="Proteomes" id="UP000050349"/>
    </source>
</evidence>
<proteinExistence type="predicted"/>
<dbReference type="Gene3D" id="2.40.360.10">
    <property type="entry name" value="YmcC-like"/>
    <property type="match status" value="1"/>
</dbReference>
<dbReference type="PROSITE" id="PS51257">
    <property type="entry name" value="PROKAR_LIPOPROTEIN"/>
    <property type="match status" value="1"/>
</dbReference>
<dbReference type="OrthoDB" id="7001949at2"/>
<dbReference type="AlphaFoldDB" id="A0A0P8WIF5"/>
<dbReference type="InterPro" id="IPR021308">
    <property type="entry name" value="GfcB"/>
</dbReference>
<sequence>MKTLRNSSYLAVGLLLCGCNPLMQASLDTFKASALGVQPLAVTAAQVEAVPYAQIKVTTDSSEGVLAKLRQQGDLEFWVASGKQVLLMRDGLVVRTVGLSINLDGTRFDGESPFKLGLQRLPDGYSSTRWIDVYQGPRVGLAVNSRFSRQDIENVTILDKDYALLRIDERVDIPELGFKATNRFWVRPDDGLILQSEQHLTPELFLKIVQLRPDRETAR</sequence>
<dbReference type="Pfam" id="PF11102">
    <property type="entry name" value="YjbF"/>
    <property type="match status" value="1"/>
</dbReference>
<gene>
    <name evidence="2" type="ORF">AN403_677</name>
</gene>
<dbReference type="InterPro" id="IPR023373">
    <property type="entry name" value="YmcC_sf"/>
</dbReference>
<name>A0A0P8WIF5_PSEFL</name>
<evidence type="ECO:0000313" key="2">
    <source>
        <dbReference type="EMBL" id="KPU52920.1"/>
    </source>
</evidence>
<reference evidence="2 3" key="1">
    <citation type="submission" date="2015-09" db="EMBL/GenBank/DDBJ databases">
        <authorList>
            <person name="Jackson K.R."/>
            <person name="Lunt B.L."/>
            <person name="Fisher J.N.B."/>
            <person name="Gardner A.V."/>
            <person name="Bailey M.E."/>
            <person name="Deus L.M."/>
            <person name="Earl A.S."/>
            <person name="Gibby P.D."/>
            <person name="Hartmann K.A."/>
            <person name="Liu J.E."/>
            <person name="Manci A.M."/>
            <person name="Nielsen D.A."/>
            <person name="Solomon M.B."/>
            <person name="Breakwell D.P."/>
            <person name="Burnett S.H."/>
            <person name="Grose J.H."/>
        </authorList>
    </citation>
    <scope>NUCLEOTIDE SEQUENCE [LARGE SCALE GENOMIC DNA]</scope>
    <source>
        <strain evidence="2 3">S613</strain>
    </source>
</reference>
<feature type="signal peptide" evidence="1">
    <location>
        <begin position="1"/>
        <end position="25"/>
    </location>
</feature>
<comment type="caution">
    <text evidence="2">The sequence shown here is derived from an EMBL/GenBank/DDBJ whole genome shotgun (WGS) entry which is preliminary data.</text>
</comment>